<dbReference type="Gene3D" id="1.10.287.130">
    <property type="match status" value="1"/>
</dbReference>
<dbReference type="InterPro" id="IPR003594">
    <property type="entry name" value="HATPase_dom"/>
</dbReference>
<feature type="domain" description="HAMP" evidence="13">
    <location>
        <begin position="106"/>
        <end position="159"/>
    </location>
</feature>
<dbReference type="Gene3D" id="6.10.340.10">
    <property type="match status" value="1"/>
</dbReference>
<evidence type="ECO:0000256" key="1">
    <source>
        <dbReference type="ARBA" id="ARBA00000085"/>
    </source>
</evidence>
<evidence type="ECO:0000256" key="2">
    <source>
        <dbReference type="ARBA" id="ARBA00004370"/>
    </source>
</evidence>
<dbReference type="SMART" id="SM00388">
    <property type="entry name" value="HisKA"/>
    <property type="match status" value="1"/>
</dbReference>
<evidence type="ECO:0000256" key="8">
    <source>
        <dbReference type="ARBA" id="ARBA00022989"/>
    </source>
</evidence>
<dbReference type="PRINTS" id="PR00344">
    <property type="entry name" value="BCTRLSENSOR"/>
</dbReference>
<dbReference type="Gene3D" id="3.30.565.10">
    <property type="entry name" value="Histidine kinase-like ATPase, C-terminal domain"/>
    <property type="match status" value="1"/>
</dbReference>
<proteinExistence type="predicted"/>
<dbReference type="CDD" id="cd06225">
    <property type="entry name" value="HAMP"/>
    <property type="match status" value="1"/>
</dbReference>
<comment type="subcellular location">
    <subcellularLocation>
        <location evidence="2">Membrane</location>
    </subcellularLocation>
</comment>
<reference evidence="14 15" key="1">
    <citation type="submission" date="2017-10" db="EMBL/GenBank/DDBJ databases">
        <title>Complete Genome Sequence of Faecalibacterium prausnitzii isolated from the gut of healthy adult Indian.</title>
        <authorList>
            <person name="Bag S."/>
            <person name="Ghosh T.S."/>
            <person name="Das B."/>
        </authorList>
    </citation>
    <scope>NUCLEOTIDE SEQUENCE [LARGE SCALE GENOMIC DNA]</scope>
    <source>
        <strain evidence="14 15">Indica</strain>
    </source>
</reference>
<sequence>MKRLSLQWRITLMSVLLIGITCVAMNLLLCSSGVYYMDTIADSLQGGGTVILNDSGAASFDPQLIAPNEELTIVVDGVQGRFRTTNWYITAAVTLLSGFLAYFVSGRALKPLRCFASQVEQVQLNNLADMRIDEDSISEFRQLSRSFNQMLERLNNAFAAQRQFTGNAAHELRTPLALMQAQLELFSAEHPDVRPETAELLTLLREQTERLTQMTKTLLEMSNLQQVARNEQLQLAPMVEEIFTDLASLAEKRSITLEAEGDAALTGSDALIYRMLFNLTENAVKYNRLGGSVRVELGQGQEKCIIRVSDTGCGIPEVYQRSIFQPFFRVDKSRSREYGGVGLGLSLVWEIADLHGGSVWVEESSDKGTTIAVELPAGAEKTAQAMASRCFCPPDRVDGCASLYS</sequence>
<dbReference type="InterPro" id="IPR003660">
    <property type="entry name" value="HAMP_dom"/>
</dbReference>
<evidence type="ECO:0000259" key="13">
    <source>
        <dbReference type="PROSITE" id="PS50885"/>
    </source>
</evidence>
<feature type="transmembrane region" description="Helical" evidence="11">
    <location>
        <begin position="87"/>
        <end position="104"/>
    </location>
</feature>
<dbReference type="PANTHER" id="PTHR45436">
    <property type="entry name" value="SENSOR HISTIDINE KINASE YKOH"/>
    <property type="match status" value="1"/>
</dbReference>
<dbReference type="SMART" id="SM00387">
    <property type="entry name" value="HATPase_c"/>
    <property type="match status" value="1"/>
</dbReference>
<dbReference type="PROSITE" id="PS50109">
    <property type="entry name" value="HIS_KIN"/>
    <property type="match status" value="1"/>
</dbReference>
<comment type="catalytic activity">
    <reaction evidence="1">
        <text>ATP + protein L-histidine = ADP + protein N-phospho-L-histidine.</text>
        <dbReference type="EC" id="2.7.13.3"/>
    </reaction>
</comment>
<keyword evidence="4" id="KW-0597">Phosphoprotein</keyword>
<dbReference type="InterPro" id="IPR036097">
    <property type="entry name" value="HisK_dim/P_sf"/>
</dbReference>
<evidence type="ECO:0000259" key="12">
    <source>
        <dbReference type="PROSITE" id="PS50109"/>
    </source>
</evidence>
<gene>
    <name evidence="14" type="ORF">CRH10_11150</name>
</gene>
<dbReference type="InterPro" id="IPR003661">
    <property type="entry name" value="HisK_dim/P_dom"/>
</dbReference>
<organism evidence="14 15">
    <name type="scientific">Faecalibacterium prausnitzii</name>
    <dbReference type="NCBI Taxonomy" id="853"/>
    <lineage>
        <taxon>Bacteria</taxon>
        <taxon>Bacillati</taxon>
        <taxon>Bacillota</taxon>
        <taxon>Clostridia</taxon>
        <taxon>Eubacteriales</taxon>
        <taxon>Oscillospiraceae</taxon>
        <taxon>Faecalibacterium</taxon>
    </lineage>
</organism>
<keyword evidence="9" id="KW-0902">Two-component regulatory system</keyword>
<dbReference type="RefSeq" id="WP_098924568.1">
    <property type="nucleotide sequence ID" value="NZ_CP023819.1"/>
</dbReference>
<dbReference type="Pfam" id="PF00672">
    <property type="entry name" value="HAMP"/>
    <property type="match status" value="1"/>
</dbReference>
<dbReference type="AlphaFoldDB" id="A0A291TCI7"/>
<dbReference type="GO" id="GO:0005886">
    <property type="term" value="C:plasma membrane"/>
    <property type="evidence" value="ECO:0007669"/>
    <property type="project" value="TreeGrafter"/>
</dbReference>
<dbReference type="Pfam" id="PF02518">
    <property type="entry name" value="HATPase_c"/>
    <property type="match status" value="1"/>
</dbReference>
<evidence type="ECO:0000256" key="5">
    <source>
        <dbReference type="ARBA" id="ARBA00022679"/>
    </source>
</evidence>
<dbReference type="AntiFam" id="ANF00062">
    <property type="entry name" value="Shadow ORF (opposite ABC transporter protein)"/>
</dbReference>
<name>A0A291TCI7_9FIRM</name>
<keyword evidence="8 11" id="KW-1133">Transmembrane helix</keyword>
<dbReference type="GO" id="GO:0000155">
    <property type="term" value="F:phosphorelay sensor kinase activity"/>
    <property type="evidence" value="ECO:0007669"/>
    <property type="project" value="InterPro"/>
</dbReference>
<evidence type="ECO:0000256" key="9">
    <source>
        <dbReference type="ARBA" id="ARBA00023012"/>
    </source>
</evidence>
<evidence type="ECO:0000256" key="6">
    <source>
        <dbReference type="ARBA" id="ARBA00022692"/>
    </source>
</evidence>
<dbReference type="SUPFAM" id="SSF47384">
    <property type="entry name" value="Homodimeric domain of signal transducing histidine kinase"/>
    <property type="match status" value="1"/>
</dbReference>
<dbReference type="EC" id="2.7.13.3" evidence="3"/>
<dbReference type="CDD" id="cd00082">
    <property type="entry name" value="HisKA"/>
    <property type="match status" value="1"/>
</dbReference>
<dbReference type="InterPro" id="IPR005467">
    <property type="entry name" value="His_kinase_dom"/>
</dbReference>
<dbReference type="InterPro" id="IPR004358">
    <property type="entry name" value="Sig_transdc_His_kin-like_C"/>
</dbReference>
<keyword evidence="10 11" id="KW-0472">Membrane</keyword>
<evidence type="ECO:0000256" key="7">
    <source>
        <dbReference type="ARBA" id="ARBA00022777"/>
    </source>
</evidence>
<dbReference type="Pfam" id="PF00512">
    <property type="entry name" value="HisKA"/>
    <property type="match status" value="1"/>
</dbReference>
<dbReference type="Proteomes" id="UP000223709">
    <property type="component" value="Chromosome"/>
</dbReference>
<keyword evidence="6 11" id="KW-0812">Transmembrane</keyword>
<dbReference type="CDD" id="cd00075">
    <property type="entry name" value="HATPase"/>
    <property type="match status" value="1"/>
</dbReference>
<dbReference type="EMBL" id="CP023819">
    <property type="protein sequence ID" value="ATL90808.1"/>
    <property type="molecule type" value="Genomic_DNA"/>
</dbReference>
<dbReference type="SMART" id="SM00304">
    <property type="entry name" value="HAMP"/>
    <property type="match status" value="1"/>
</dbReference>
<dbReference type="PANTHER" id="PTHR45436:SF5">
    <property type="entry name" value="SENSOR HISTIDINE KINASE TRCS"/>
    <property type="match status" value="1"/>
</dbReference>
<feature type="transmembrane region" description="Helical" evidence="11">
    <location>
        <begin position="12"/>
        <end position="36"/>
    </location>
</feature>
<dbReference type="InterPro" id="IPR050428">
    <property type="entry name" value="TCS_sensor_his_kinase"/>
</dbReference>
<evidence type="ECO:0000256" key="10">
    <source>
        <dbReference type="ARBA" id="ARBA00023136"/>
    </source>
</evidence>
<keyword evidence="5" id="KW-0808">Transferase</keyword>
<evidence type="ECO:0000256" key="11">
    <source>
        <dbReference type="SAM" id="Phobius"/>
    </source>
</evidence>
<feature type="domain" description="Histidine kinase" evidence="12">
    <location>
        <begin position="167"/>
        <end position="379"/>
    </location>
</feature>
<dbReference type="SUPFAM" id="SSF55874">
    <property type="entry name" value="ATPase domain of HSP90 chaperone/DNA topoisomerase II/histidine kinase"/>
    <property type="match status" value="1"/>
</dbReference>
<dbReference type="FunFam" id="3.30.565.10:FF:000006">
    <property type="entry name" value="Sensor histidine kinase WalK"/>
    <property type="match status" value="1"/>
</dbReference>
<evidence type="ECO:0000256" key="4">
    <source>
        <dbReference type="ARBA" id="ARBA00022553"/>
    </source>
</evidence>
<keyword evidence="7 14" id="KW-0418">Kinase</keyword>
<protein>
    <recommendedName>
        <fullName evidence="3">histidine kinase</fullName>
        <ecNumber evidence="3">2.7.13.3</ecNumber>
    </recommendedName>
</protein>
<evidence type="ECO:0000256" key="3">
    <source>
        <dbReference type="ARBA" id="ARBA00012438"/>
    </source>
</evidence>
<dbReference type="InterPro" id="IPR036890">
    <property type="entry name" value="HATPase_C_sf"/>
</dbReference>
<evidence type="ECO:0000313" key="14">
    <source>
        <dbReference type="EMBL" id="ATL90808.1"/>
    </source>
</evidence>
<evidence type="ECO:0000313" key="15">
    <source>
        <dbReference type="Proteomes" id="UP000223709"/>
    </source>
</evidence>
<dbReference type="PROSITE" id="PS50885">
    <property type="entry name" value="HAMP"/>
    <property type="match status" value="1"/>
</dbReference>
<accession>A0A291TCI7</accession>